<protein>
    <submittedName>
        <fullName evidence="4">Sulfurtransferase</fullName>
    </submittedName>
</protein>
<dbReference type="CDD" id="cd01449">
    <property type="entry name" value="TST_Repeat_2"/>
    <property type="match status" value="1"/>
</dbReference>
<dbReference type="EMBL" id="CP035631">
    <property type="protein sequence ID" value="WFF43085.1"/>
    <property type="molecule type" value="Genomic_DNA"/>
</dbReference>
<dbReference type="RefSeq" id="WP_282235317.1">
    <property type="nucleotide sequence ID" value="NZ_CP035631.1"/>
</dbReference>
<dbReference type="SMART" id="SM00450">
    <property type="entry name" value="RHOD"/>
    <property type="match status" value="2"/>
</dbReference>
<feature type="domain" description="Rhodanese" evidence="3">
    <location>
        <begin position="164"/>
        <end position="271"/>
    </location>
</feature>
<dbReference type="InterPro" id="IPR045078">
    <property type="entry name" value="TST/MPST-like"/>
</dbReference>
<gene>
    <name evidence="4" type="ORF">EVC62_17205</name>
</gene>
<keyword evidence="5" id="KW-1185">Reference proteome</keyword>
<proteinExistence type="predicted"/>
<keyword evidence="1" id="KW-0808">Transferase</keyword>
<organism evidence="4 5">
    <name type="scientific">Salinicola endophyticus</name>
    <dbReference type="NCBI Taxonomy" id="1949083"/>
    <lineage>
        <taxon>Bacteria</taxon>
        <taxon>Pseudomonadati</taxon>
        <taxon>Pseudomonadota</taxon>
        <taxon>Gammaproteobacteria</taxon>
        <taxon>Oceanospirillales</taxon>
        <taxon>Halomonadaceae</taxon>
        <taxon>Salinicola</taxon>
    </lineage>
</organism>
<dbReference type="Gene3D" id="3.40.250.10">
    <property type="entry name" value="Rhodanese-like domain"/>
    <property type="match status" value="2"/>
</dbReference>
<evidence type="ECO:0000256" key="1">
    <source>
        <dbReference type="ARBA" id="ARBA00022679"/>
    </source>
</evidence>
<evidence type="ECO:0000313" key="4">
    <source>
        <dbReference type="EMBL" id="WFF43085.1"/>
    </source>
</evidence>
<dbReference type="InterPro" id="IPR001763">
    <property type="entry name" value="Rhodanese-like_dom"/>
</dbReference>
<reference evidence="4 5" key="1">
    <citation type="submission" date="2019-01" db="EMBL/GenBank/DDBJ databases">
        <title>Genome sequence of Salinicola endophyticus REST5.</title>
        <authorList>
            <person name="Nascimento F.X."/>
        </authorList>
    </citation>
    <scope>NUCLEOTIDE SEQUENCE [LARGE SCALE GENOMIC DNA]</scope>
    <source>
        <strain evidence="4 5">REST5</strain>
    </source>
</reference>
<dbReference type="PANTHER" id="PTHR11364">
    <property type="entry name" value="THIOSULFATE SULFERTANSFERASE"/>
    <property type="match status" value="1"/>
</dbReference>
<dbReference type="PANTHER" id="PTHR11364:SF27">
    <property type="entry name" value="SULFURTRANSFERASE"/>
    <property type="match status" value="1"/>
</dbReference>
<dbReference type="PROSITE" id="PS50206">
    <property type="entry name" value="RHODANESE_3"/>
    <property type="match status" value="2"/>
</dbReference>
<name>A0ABY8FJV1_9GAMM</name>
<evidence type="ECO:0000256" key="2">
    <source>
        <dbReference type="ARBA" id="ARBA00022737"/>
    </source>
</evidence>
<accession>A0ABY8FJV1</accession>
<sequence>MSVLITPEALEAQLQTSQPPLLLDCRAFRQDSAEAAVTLPGSRRFDLERDMSAASGAGGRHPLPSQAAFTATLLRLGVTPGRAVVVFDDQGGRLAAARGWWMLACWAGHPDVRVLDGGIQAWQAAGGETVPLAPNEVSRETAAGATAWQPDYHDTAWIGLERLAAEGGQLIDARAASRFRGEEEPLNPVAGHIPDALCHPCADNLAADGRFQSPAALAATLPQGERLTAYCGSGVTACHNILAYAVAGLALPRLYVGSWSEWIEDAGRPVATGPA</sequence>
<feature type="domain" description="Rhodanese" evidence="3">
    <location>
        <begin position="16"/>
        <end position="131"/>
    </location>
</feature>
<evidence type="ECO:0000313" key="5">
    <source>
        <dbReference type="Proteomes" id="UP001321526"/>
    </source>
</evidence>
<dbReference type="InterPro" id="IPR036873">
    <property type="entry name" value="Rhodanese-like_dom_sf"/>
</dbReference>
<keyword evidence="2" id="KW-0677">Repeat</keyword>
<evidence type="ECO:0000259" key="3">
    <source>
        <dbReference type="PROSITE" id="PS50206"/>
    </source>
</evidence>
<dbReference type="Proteomes" id="UP001321526">
    <property type="component" value="Chromosome"/>
</dbReference>
<dbReference type="Pfam" id="PF00581">
    <property type="entry name" value="Rhodanese"/>
    <property type="match status" value="2"/>
</dbReference>
<dbReference type="CDD" id="cd01448">
    <property type="entry name" value="TST_Repeat_1"/>
    <property type="match status" value="1"/>
</dbReference>
<dbReference type="SUPFAM" id="SSF52821">
    <property type="entry name" value="Rhodanese/Cell cycle control phosphatase"/>
    <property type="match status" value="2"/>
</dbReference>